<evidence type="ECO:0000256" key="2">
    <source>
        <dbReference type="SAM" id="Phobius"/>
    </source>
</evidence>
<feature type="region of interest" description="Disordered" evidence="1">
    <location>
        <begin position="682"/>
        <end position="710"/>
    </location>
</feature>
<dbReference type="AlphaFoldDB" id="A0A397G1Q5"/>
<reference evidence="3 4" key="1">
    <citation type="submission" date="2018-08" db="EMBL/GenBank/DDBJ databases">
        <title>Genome and evolution of the arbuscular mycorrhizal fungus Diversispora epigaea (formerly Glomus versiforme) and its bacterial endosymbionts.</title>
        <authorList>
            <person name="Sun X."/>
            <person name="Fei Z."/>
            <person name="Harrison M."/>
        </authorList>
    </citation>
    <scope>NUCLEOTIDE SEQUENCE [LARGE SCALE GENOMIC DNA]</scope>
    <source>
        <strain evidence="3 4">IT104</strain>
    </source>
</reference>
<sequence>MSEKQKNEDTSIISSTEKDSRFGCYIAISPDGQQIVTFNPEECELKLYNIANLSDPISTFQYDKIFYDERYCYSLAISNCINNENERLIALSRFDAKEMLHKIYKTLDHYDDENKSLLFDQNESPNHNDDENNSIESGEVKSQSRTWVISTTKKSQIHTSLELIGGVVRFLDSDVGSQPLINKTVIIIVNESGIYKKTLINDKIKKEQDFQKQYRFFGLPITNIKFELPQQLSTSLSILSREQIHSPLDLGHSQKTIELLQTSIIKNHFMVHSFKNRHQIIEMYNLITGDLEMLFKSHESSAAPDTIRGSPIFAISQNERILAFCRGTISITLYLMDNGLEITTIKIGKIDKILAINFIDNDSKLLIVLEEKQESEIKQIFVVCDLFTTFKDSIRQISYSDASLKMDFTRQSINSHGMILGVTDNKNIISVLENQDVASILNPPSNKMTEVNIKVENDHTIYDIGGNASELTENQIIRNVEPWNSKKDSRRLSVWLDFTKRTQLIISHNTIQIWKYCNKKNKVEKLDQHDKVLEYIWASKNGLEVQELKVREREFVLKLLIPSTKSSAGKRMTIHWPSNANVLEGACRTLNVLEEKRYFVTGHNNTQQFEYLIECTQRLVRKYITKYGIFRLTNIRYPIMKHLIKGHQESLIKQILSTKINEKNNFNHIPKLYKWAVRGKDNDESVRGKDNDESVREKDNDESVRGKDKDKLPELKLKSKSDLHHAILCTRRRVDSTAILEYLIDYYTDNAKKYNNDGWMSTVSEAIPLLYDCGLGEFAKDLFKKPCFGITEAYTPPLHITRINQHEGNNTSVICSLDVKPCLTLPPSMINKLWYFIKKQFIRFDPPHNDRKVYTVPLPDFTIYPKKGLEDQSENLPKSFWFLRLFFWPRRKMIKDTNQMSPFLRVIHEEKGVEIHQTPAIMAVLDFKWKAAHDDSLVVPTYKINDTSNPDIYSNITIYQDVDKSSRLDNYYSDILSSIIAVFFWTNGRWDQLNQWDSFAVIAMSILGSIILVLIFQNMLIAFMNGAFEEAHKVNHTEAYRYRVDLVAEYEALEKFFHNKSENPRYIYYIPNPKVIDTWIMENEEKQKLHPDSDYSGDDDDFDDDDDSSDSSDYDQDNSSNSKKDRIDVMFTDGESFGSNVTSKSNKKPDLKTILKILAHKAINKTASKKNDGWCWRKQELRMARISRKVNLASS</sequence>
<accession>A0A397G1Q5</accession>
<evidence type="ECO:0000313" key="4">
    <source>
        <dbReference type="Proteomes" id="UP000266861"/>
    </source>
</evidence>
<feature type="region of interest" description="Disordered" evidence="1">
    <location>
        <begin position="118"/>
        <end position="139"/>
    </location>
</feature>
<protein>
    <recommendedName>
        <fullName evidence="5">Ion transport domain-containing protein</fullName>
    </recommendedName>
</protein>
<evidence type="ECO:0000313" key="3">
    <source>
        <dbReference type="EMBL" id="RHZ44885.1"/>
    </source>
</evidence>
<keyword evidence="4" id="KW-1185">Reference proteome</keyword>
<organism evidence="3 4">
    <name type="scientific">Diversispora epigaea</name>
    <dbReference type="NCBI Taxonomy" id="1348612"/>
    <lineage>
        <taxon>Eukaryota</taxon>
        <taxon>Fungi</taxon>
        <taxon>Fungi incertae sedis</taxon>
        <taxon>Mucoromycota</taxon>
        <taxon>Glomeromycotina</taxon>
        <taxon>Glomeromycetes</taxon>
        <taxon>Diversisporales</taxon>
        <taxon>Diversisporaceae</taxon>
        <taxon>Diversispora</taxon>
    </lineage>
</organism>
<evidence type="ECO:0000256" key="1">
    <source>
        <dbReference type="SAM" id="MobiDB-lite"/>
    </source>
</evidence>
<feature type="compositionally biased region" description="Acidic residues" evidence="1">
    <location>
        <begin position="1095"/>
        <end position="1116"/>
    </location>
</feature>
<keyword evidence="2" id="KW-0472">Membrane</keyword>
<feature type="region of interest" description="Disordered" evidence="1">
    <location>
        <begin position="1089"/>
        <end position="1126"/>
    </location>
</feature>
<name>A0A397G1Q5_9GLOM</name>
<keyword evidence="2" id="KW-0812">Transmembrane</keyword>
<dbReference type="Proteomes" id="UP000266861">
    <property type="component" value="Unassembled WGS sequence"/>
</dbReference>
<comment type="caution">
    <text evidence="3">The sequence shown here is derived from an EMBL/GenBank/DDBJ whole genome shotgun (WGS) entry which is preliminary data.</text>
</comment>
<keyword evidence="2" id="KW-1133">Transmembrane helix</keyword>
<feature type="transmembrane region" description="Helical" evidence="2">
    <location>
        <begin position="999"/>
        <end position="1024"/>
    </location>
</feature>
<gene>
    <name evidence="3" type="ORF">Glove_707g10</name>
</gene>
<proteinExistence type="predicted"/>
<dbReference type="OrthoDB" id="2433234at2759"/>
<dbReference type="EMBL" id="PQFF01000563">
    <property type="protein sequence ID" value="RHZ44885.1"/>
    <property type="molecule type" value="Genomic_DNA"/>
</dbReference>
<evidence type="ECO:0008006" key="5">
    <source>
        <dbReference type="Google" id="ProtNLM"/>
    </source>
</evidence>
<dbReference type="SUPFAM" id="SSF82171">
    <property type="entry name" value="DPP6 N-terminal domain-like"/>
    <property type="match status" value="1"/>
</dbReference>